<evidence type="ECO:0000313" key="3">
    <source>
        <dbReference type="Proteomes" id="UP000601108"/>
    </source>
</evidence>
<sequence length="576" mass="67465">MVLGGLIECTFITGYNEEVFLYFMQMPSVHNKKNEDFYYLSEGEVVFYFNSFDNPPLKRYKFNDAAIVEYREVFATNGETPMLTTITISPAIQDYGHPIIRRWNKSYIPPSKQQGYQALGEEEKEDFKFIATLSRKNDYNGEFGFDWIRNNYKNICENYQELKKEYEQINIEGIKYFVPWLSMFPNQENVFLNLHINSINGKQRNEDIIKLPAKNGIRFEPDQLKVKEANGHEIKVFCDKPLNDDVKIEFLDKNDNIVGKLIVVKNDKVYDLNLKIVKVVRSTSRDKDLKGINDALNTIKLNDFLNNNSLQQALIKTNIIQTECILELEGEISDDNDEPLYDGAVFVGKKESVSKMFRELYVTKYEKETVHKGVLLFVTTIRKNDTAGDGQLWDTTKRYCSIFYDGLYSVTTYVHEIAHVLGCEHSFDNEGEDFIKNHEDNILEEEKKIHDLIVEIEKHKQRITANKEQIIKMQKHPNNPIAVNNLKVAESNIIGHEKRILNKQKEIEQRKKNINQRQSLISVAPKIMENNKYVFPKKGSTLDNFMDYTNPRSIRNSFWKWQWKTIQSEIKTYYSK</sequence>
<protein>
    <submittedName>
        <fullName evidence="2">Uncharacterized protein</fullName>
    </submittedName>
</protein>
<dbReference type="GO" id="GO:0033104">
    <property type="term" value="C:type VI protein secretion system complex"/>
    <property type="evidence" value="ECO:0007669"/>
    <property type="project" value="InterPro"/>
</dbReference>
<organism evidence="2 3">
    <name type="scientific">Aquimarina muelleri</name>
    <dbReference type="NCBI Taxonomy" id="279356"/>
    <lineage>
        <taxon>Bacteria</taxon>
        <taxon>Pseudomonadati</taxon>
        <taxon>Bacteroidota</taxon>
        <taxon>Flavobacteriia</taxon>
        <taxon>Flavobacteriales</taxon>
        <taxon>Flavobacteriaceae</taxon>
        <taxon>Aquimarina</taxon>
    </lineage>
</organism>
<feature type="coiled-coil region" evidence="1">
    <location>
        <begin position="435"/>
        <end position="462"/>
    </location>
</feature>
<dbReference type="InterPro" id="IPR041408">
    <property type="entry name" value="Hcp_Tssd"/>
</dbReference>
<dbReference type="Pfam" id="PF17642">
    <property type="entry name" value="TssD"/>
    <property type="match status" value="1"/>
</dbReference>
<keyword evidence="1" id="KW-0175">Coiled coil</keyword>
<proteinExistence type="predicted"/>
<gene>
    <name evidence="2" type="ORF">GCM10007384_07030</name>
</gene>
<dbReference type="Gene3D" id="3.40.390.10">
    <property type="entry name" value="Collagenase (Catalytic Domain)"/>
    <property type="match status" value="1"/>
</dbReference>
<accession>A0A918N1Z1</accession>
<dbReference type="GO" id="GO:0008237">
    <property type="term" value="F:metallopeptidase activity"/>
    <property type="evidence" value="ECO:0007669"/>
    <property type="project" value="InterPro"/>
</dbReference>
<dbReference type="AlphaFoldDB" id="A0A918N1Z1"/>
<dbReference type="InterPro" id="IPR024079">
    <property type="entry name" value="MetalloPept_cat_dom_sf"/>
</dbReference>
<dbReference type="EMBL" id="BMWS01000003">
    <property type="protein sequence ID" value="GGX07853.1"/>
    <property type="molecule type" value="Genomic_DNA"/>
</dbReference>
<evidence type="ECO:0000313" key="2">
    <source>
        <dbReference type="EMBL" id="GGX07853.1"/>
    </source>
</evidence>
<comment type="caution">
    <text evidence="2">The sequence shown here is derived from an EMBL/GenBank/DDBJ whole genome shotgun (WGS) entry which is preliminary data.</text>
</comment>
<reference evidence="2 3" key="1">
    <citation type="journal article" date="2014" name="Int. J. Syst. Evol. Microbiol.">
        <title>Complete genome sequence of Corynebacterium casei LMG S-19264T (=DSM 44701T), isolated from a smear-ripened cheese.</title>
        <authorList>
            <consortium name="US DOE Joint Genome Institute (JGI-PGF)"/>
            <person name="Walter F."/>
            <person name="Albersmeier A."/>
            <person name="Kalinowski J."/>
            <person name="Ruckert C."/>
        </authorList>
    </citation>
    <scope>NUCLEOTIDE SEQUENCE [LARGE SCALE GENOMIC DNA]</scope>
    <source>
        <strain evidence="2 3">KCTC 12285</strain>
    </source>
</reference>
<dbReference type="Proteomes" id="UP000601108">
    <property type="component" value="Unassembled WGS sequence"/>
</dbReference>
<keyword evidence="3" id="KW-1185">Reference proteome</keyword>
<dbReference type="SUPFAM" id="SSF55486">
    <property type="entry name" value="Metalloproteases ('zincins'), catalytic domain"/>
    <property type="match status" value="1"/>
</dbReference>
<evidence type="ECO:0000256" key="1">
    <source>
        <dbReference type="SAM" id="Coils"/>
    </source>
</evidence>
<name>A0A918N1Z1_9FLAO</name>